<evidence type="ECO:0000313" key="2">
    <source>
        <dbReference type="EMBL" id="AWL67471.1"/>
    </source>
</evidence>
<sequence length="546" mass="59301">MRANVALLLFLLALVAPALQAAVSQTNWPDAAVMKFVFVENNADDNFFVTPAGGLDPRMTGANKWTGLKYGGSGTVYQQSLGYVDNGYNTGLNANWRYDMWLENAPIKNPFLGLRCINWYAGCNMDTSLILPQTTDEKGFYGTVVTPGGAKWMHGMMSPSFYQYLKQMAAGEAFSMQINGCQTSVAYDAAAGGRCRDQASGSWYKRTVTHSKAAHLRFINTNAVSEVFVNSDGVPIIGEGNADCKNQTIGARSGIMCKMVSYDLQTDGSVSNTSIHIFPAINHAALSSAVNAADLQFSLNGNTWKNTSGTGSYYTFNELKSSNAVYVFFSSNFFKQMVALGISDSGTRDLINFRFQNTTSPESGWYEFSTSNQLIIKPRDFSISIISDDYDNSPHREGYVGPAEPALEFGYFVTTSGKTAADQVRVMATGPTQAINGVNYCLFSSADNSTQVPFPATLGITTSTNGQQSFAAGCDGQWHDMTNALWSSTPWNDISGEVGVLNKTRVTFSIPMNNPISLRTVDGNGWYGDVSAAGEIHVEATWRNIN</sequence>
<evidence type="ECO:0000313" key="4">
    <source>
        <dbReference type="Proteomes" id="UP000050489"/>
    </source>
</evidence>
<dbReference type="AlphaFoldDB" id="A0A2F0PCR3"/>
<evidence type="ECO:0000313" key="5">
    <source>
        <dbReference type="Proteomes" id="UP000245399"/>
    </source>
</evidence>
<dbReference type="EMBL" id="LJEX02000118">
    <property type="protein sequence ID" value="OCO81829.1"/>
    <property type="molecule type" value="Genomic_DNA"/>
</dbReference>
<evidence type="ECO:0000256" key="1">
    <source>
        <dbReference type="SAM" id="SignalP"/>
    </source>
</evidence>
<evidence type="ECO:0000313" key="3">
    <source>
        <dbReference type="EMBL" id="OCO81829.1"/>
    </source>
</evidence>
<name>A0A2F0PCR3_SERMA</name>
<dbReference type="RefSeq" id="WP_047728198.1">
    <property type="nucleotide sequence ID" value="NZ_CADDTT010000012.1"/>
</dbReference>
<protein>
    <recommendedName>
        <fullName evidence="6">Receptor</fullName>
    </recommendedName>
</protein>
<feature type="chain" id="PRO_5043155049" description="Receptor" evidence="1">
    <location>
        <begin position="22"/>
        <end position="546"/>
    </location>
</feature>
<feature type="signal peptide" evidence="1">
    <location>
        <begin position="1"/>
        <end position="21"/>
    </location>
</feature>
<keyword evidence="1" id="KW-0732">Signal</keyword>
<dbReference type="Proteomes" id="UP000245399">
    <property type="component" value="Chromosome"/>
</dbReference>
<reference evidence="4" key="1">
    <citation type="submission" date="2016-04" db="EMBL/GenBank/DDBJ databases">
        <authorList>
            <person name="Osei Sekyere J."/>
            <person name="Sivertsen A."/>
            <person name="Pedersen A.T."/>
            <person name="Sundsfjord A."/>
        </authorList>
    </citation>
    <scope>NUCLEOTIDE SEQUENCE [LARGE SCALE GENOMIC DNA]</scope>
    <source>
        <strain evidence="4">945174350</strain>
    </source>
</reference>
<dbReference type="EMBL" id="CP029449">
    <property type="protein sequence ID" value="AWL67471.1"/>
    <property type="molecule type" value="Genomic_DNA"/>
</dbReference>
<reference evidence="3" key="2">
    <citation type="journal article" date="2017" name="PLoS ONE">
        <title>Genomic and phenotypic characterisation of fluoroquinolone resistance mechanisms in Enterobacteriaceae in Durban, South Africa.</title>
        <authorList>
            <person name="Osei Sekyere J."/>
            <person name="Amoako D.G."/>
        </authorList>
    </citation>
    <scope>NUCLEOTIDE SEQUENCE</scope>
    <source>
        <strain evidence="3">945174350</strain>
    </source>
</reference>
<proteinExistence type="predicted"/>
<accession>A0A2F0PCR3</accession>
<organism evidence="3 4">
    <name type="scientific">Serratia marcescens</name>
    <dbReference type="NCBI Taxonomy" id="615"/>
    <lineage>
        <taxon>Bacteria</taxon>
        <taxon>Pseudomonadati</taxon>
        <taxon>Pseudomonadota</taxon>
        <taxon>Gammaproteobacteria</taxon>
        <taxon>Enterobacterales</taxon>
        <taxon>Yersiniaceae</taxon>
        <taxon>Serratia</taxon>
    </lineage>
</organism>
<reference evidence="2 5" key="3">
    <citation type="submission" date="2018-05" db="EMBL/GenBank/DDBJ databases">
        <title>Klebsiella quasipneumonaiae provides a window into carbapenemase gene transfer, plasmid rearrangements and nosocomial acquisition from the hospital environment.</title>
        <authorList>
            <person name="Mathers A.J."/>
            <person name="Vegesana K."/>
            <person name="Stoesser N."/>
            <person name="Crook D."/>
            <person name="Vaughan A."/>
            <person name="Barry K."/>
            <person name="Parikh H."/>
            <person name="Sebra R."/>
            <person name="Kotay S."/>
            <person name="Walker A.S."/>
            <person name="Sheppard A.E."/>
        </authorList>
    </citation>
    <scope>NUCLEOTIDE SEQUENCE [LARGE SCALE GENOMIC DNA]</scope>
    <source>
        <strain evidence="2 5">CAV1761</strain>
    </source>
</reference>
<dbReference type="Proteomes" id="UP000050489">
    <property type="component" value="Unassembled WGS sequence"/>
</dbReference>
<evidence type="ECO:0008006" key="6">
    <source>
        <dbReference type="Google" id="ProtNLM"/>
    </source>
</evidence>
<gene>
    <name evidence="3" type="ORF">AN695_0222595</name>
    <name evidence="2" type="ORF">DKC05_07190</name>
</gene>